<name>A0ABS9Z1F7_9HYPH</name>
<protein>
    <submittedName>
        <fullName evidence="1">Uncharacterized protein</fullName>
    </submittedName>
</protein>
<evidence type="ECO:0000313" key="1">
    <source>
        <dbReference type="EMBL" id="MCI4681494.1"/>
    </source>
</evidence>
<organism evidence="1 2">
    <name type="scientific">Candidatus Rhodoblastus alkanivorans</name>
    <dbReference type="NCBI Taxonomy" id="2954117"/>
    <lineage>
        <taxon>Bacteria</taxon>
        <taxon>Pseudomonadati</taxon>
        <taxon>Pseudomonadota</taxon>
        <taxon>Alphaproteobacteria</taxon>
        <taxon>Hyphomicrobiales</taxon>
        <taxon>Rhodoblastaceae</taxon>
        <taxon>Rhodoblastus</taxon>
    </lineage>
</organism>
<comment type="caution">
    <text evidence="1">The sequence shown here is derived from an EMBL/GenBank/DDBJ whole genome shotgun (WGS) entry which is preliminary data.</text>
</comment>
<evidence type="ECO:0000313" key="2">
    <source>
        <dbReference type="Proteomes" id="UP001139104"/>
    </source>
</evidence>
<keyword evidence="2" id="KW-1185">Reference proteome</keyword>
<dbReference type="RefSeq" id="WP_243065555.1">
    <property type="nucleotide sequence ID" value="NZ_JAIVFK010000033.1"/>
</dbReference>
<dbReference type="Proteomes" id="UP001139104">
    <property type="component" value="Unassembled WGS sequence"/>
</dbReference>
<reference evidence="1" key="1">
    <citation type="journal article" date="2022" name="ISME J.">
        <title>Identification of active gaseous-alkane degraders at natural gas seeps.</title>
        <authorList>
            <person name="Farhan Ul Haque M."/>
            <person name="Hernandez M."/>
            <person name="Crombie A.T."/>
            <person name="Murrell J.C."/>
        </authorList>
    </citation>
    <scope>NUCLEOTIDE SEQUENCE</scope>
    <source>
        <strain evidence="1">PC2</strain>
    </source>
</reference>
<gene>
    <name evidence="1" type="ORF">K2U94_01695</name>
</gene>
<proteinExistence type="predicted"/>
<sequence length="49" mass="5448">MTKSVLDYLLEDGRHSFDDLCGACARAMNAVNLTEGMHKLAARIRTVRP</sequence>
<dbReference type="EMBL" id="JAIVFP010000001">
    <property type="protein sequence ID" value="MCI4681494.1"/>
    <property type="molecule type" value="Genomic_DNA"/>
</dbReference>
<accession>A0ABS9Z1F7</accession>